<feature type="transmembrane region" description="Helical" evidence="2">
    <location>
        <begin position="562"/>
        <end position="583"/>
    </location>
</feature>
<keyword evidence="2" id="KW-0812">Transmembrane</keyword>
<dbReference type="Pfam" id="PF01926">
    <property type="entry name" value="MMR_HSR1"/>
    <property type="match status" value="1"/>
</dbReference>
<proteinExistence type="predicted"/>
<organism evidence="4 5">
    <name type="scientific">Microbispora amethystogenes</name>
    <dbReference type="NCBI Taxonomy" id="1427754"/>
    <lineage>
        <taxon>Bacteria</taxon>
        <taxon>Bacillati</taxon>
        <taxon>Actinomycetota</taxon>
        <taxon>Actinomycetes</taxon>
        <taxon>Streptosporangiales</taxon>
        <taxon>Streptosporangiaceae</taxon>
        <taxon>Microbispora</taxon>
    </lineage>
</organism>
<evidence type="ECO:0000313" key="4">
    <source>
        <dbReference type="EMBL" id="GIH35016.1"/>
    </source>
</evidence>
<evidence type="ECO:0000256" key="1">
    <source>
        <dbReference type="SAM" id="MobiDB-lite"/>
    </source>
</evidence>
<dbReference type="CDD" id="cd11383">
    <property type="entry name" value="YfjP"/>
    <property type="match status" value="1"/>
</dbReference>
<accession>A0ABQ4FJM9</accession>
<feature type="transmembrane region" description="Helical" evidence="2">
    <location>
        <begin position="520"/>
        <end position="542"/>
    </location>
</feature>
<keyword evidence="2" id="KW-0472">Membrane</keyword>
<comment type="caution">
    <text evidence="4">The sequence shown here is derived from an EMBL/GenBank/DDBJ whole genome shotgun (WGS) entry which is preliminary data.</text>
</comment>
<dbReference type="InterPro" id="IPR006073">
    <property type="entry name" value="GTP-bd"/>
</dbReference>
<evidence type="ECO:0000259" key="3">
    <source>
        <dbReference type="Pfam" id="PF01926"/>
    </source>
</evidence>
<keyword evidence="5" id="KW-1185">Reference proteome</keyword>
<dbReference type="Proteomes" id="UP000651728">
    <property type="component" value="Unassembled WGS sequence"/>
</dbReference>
<sequence>MKLLRRKAEVSLDDRLEALAEAADLAEGRLGPDTVERARAVVTRAGVRRGLSVDHTAVALAGATGSGKSSLFNALSGTDLATVGVTRPTTSKAQAALWGPDGSGPLLDWLGVPLRHTVEGESPGLILLDLPDHDSIELSHREEVDRLVAVVDLLVWVLDPQKYADAAVHERYLRPLTRHRDVMVVVLNQVDRLPEHAVKRCLDDLRGLLAADGLDGVPLLAVSARTGAGLPELRKLLEGEVSRRRAWSSRLAADVASSAAALWADTRPAVTADTPVTVRALAPGPDTPALTAARLSASAEAEARVPGSAETAVRVSASGEAAARAPVPAEAAPSRTDARTPETARQGPASTGPAYVGPRYAGTAPAGRDPVRVPGPGDVVVPEVTVSRALTRALAQAAGVPVVVEAVAKSHRHRSTAATGWPVTRWLRKLRPDPLRRLHLARGSRSSLPPATAVQASELDTALRDVGVAASAGVPEPWATAVRHAARSRSGELTDTLDRVVATVSGGASRPPRWWRVAGAAQWLTVAAMAAGAIWLLVVFGLDYLMLPRPFTPTLGRAPWPTVLLIGGALLGVLIALVFRAAAWLGGRRRARRAAKALRARIEQVAAELVITPTRDELTRYARFAECVTVAAS</sequence>
<dbReference type="InterPro" id="IPR027417">
    <property type="entry name" value="P-loop_NTPase"/>
</dbReference>
<protein>
    <recommendedName>
        <fullName evidence="3">G domain-containing protein</fullName>
    </recommendedName>
</protein>
<name>A0ABQ4FJM9_9ACTN</name>
<feature type="compositionally biased region" description="Low complexity" evidence="1">
    <location>
        <begin position="316"/>
        <end position="335"/>
    </location>
</feature>
<dbReference type="PANTHER" id="PTHR42698:SF1">
    <property type="entry name" value="GTPASE ERA, MITOCHONDRIAL"/>
    <property type="match status" value="1"/>
</dbReference>
<gene>
    <name evidence="4" type="ORF">Mam01_51800</name>
</gene>
<dbReference type="Gene3D" id="3.40.50.300">
    <property type="entry name" value="P-loop containing nucleotide triphosphate hydrolases"/>
    <property type="match status" value="1"/>
</dbReference>
<dbReference type="InterPro" id="IPR005662">
    <property type="entry name" value="GTPase_Era-like"/>
</dbReference>
<dbReference type="SUPFAM" id="SSF52540">
    <property type="entry name" value="P-loop containing nucleoside triphosphate hydrolases"/>
    <property type="match status" value="1"/>
</dbReference>
<dbReference type="PANTHER" id="PTHR42698">
    <property type="entry name" value="GTPASE ERA"/>
    <property type="match status" value="1"/>
</dbReference>
<reference evidence="4 5" key="1">
    <citation type="submission" date="2021-01" db="EMBL/GenBank/DDBJ databases">
        <title>Whole genome shotgun sequence of Microbispora amethystogenes NBRC 101907.</title>
        <authorList>
            <person name="Komaki H."/>
            <person name="Tamura T."/>
        </authorList>
    </citation>
    <scope>NUCLEOTIDE SEQUENCE [LARGE SCALE GENOMIC DNA]</scope>
    <source>
        <strain evidence="4 5">NBRC 101907</strain>
    </source>
</reference>
<feature type="region of interest" description="Disordered" evidence="1">
    <location>
        <begin position="316"/>
        <end position="358"/>
    </location>
</feature>
<evidence type="ECO:0000313" key="5">
    <source>
        <dbReference type="Proteomes" id="UP000651728"/>
    </source>
</evidence>
<dbReference type="RefSeq" id="WP_239101610.1">
    <property type="nucleotide sequence ID" value="NZ_BAABEJ010000022.1"/>
</dbReference>
<evidence type="ECO:0000256" key="2">
    <source>
        <dbReference type="SAM" id="Phobius"/>
    </source>
</evidence>
<feature type="domain" description="G" evidence="3">
    <location>
        <begin position="58"/>
        <end position="188"/>
    </location>
</feature>
<dbReference type="EMBL" id="BOOB01000040">
    <property type="protein sequence ID" value="GIH35016.1"/>
    <property type="molecule type" value="Genomic_DNA"/>
</dbReference>
<keyword evidence="2" id="KW-1133">Transmembrane helix</keyword>